<sequence length="285" mass="31841">MKLFIQEVQMDIKQGILYKYQRYVIAILLGCVLAMFYVTTCFHALDRGKISSMNFTLGDMLLYFFRGKEIYNPINGAEFMIPTEYMMLQLYLSYMIGDYILKDLLGVGKNILVRTQKRVFWWLSKCVWCVITVIGFYAAVYLSAVLICMITGGSLTTALTPEIVQTVCGIPAAVNDVPVDLQVLRHTVCWLPLVTSVGMALFQMMLALVISPVIAYIVNVALLTAAAYYTVPFLQGNSFMMLRNACCVDGGVNTGLSIGISVAVAVISIIIGKIYFDRMDILKKR</sequence>
<keyword evidence="3" id="KW-1185">Reference proteome</keyword>
<dbReference type="Proteomes" id="UP001546774">
    <property type="component" value="Unassembled WGS sequence"/>
</dbReference>
<dbReference type="EMBL" id="JBBMFS010000012">
    <property type="protein sequence ID" value="MEQ2555795.1"/>
    <property type="molecule type" value="Genomic_DNA"/>
</dbReference>
<keyword evidence="1" id="KW-1133">Transmembrane helix</keyword>
<evidence type="ECO:0000256" key="1">
    <source>
        <dbReference type="SAM" id="Phobius"/>
    </source>
</evidence>
<evidence type="ECO:0000313" key="3">
    <source>
        <dbReference type="Proteomes" id="UP001546774"/>
    </source>
</evidence>
<feature type="transmembrane region" description="Helical" evidence="1">
    <location>
        <begin position="190"/>
        <end position="209"/>
    </location>
</feature>
<proteinExistence type="predicted"/>
<feature type="transmembrane region" description="Helical" evidence="1">
    <location>
        <begin position="255"/>
        <end position="276"/>
    </location>
</feature>
<feature type="transmembrane region" description="Helical" evidence="1">
    <location>
        <begin position="126"/>
        <end position="152"/>
    </location>
</feature>
<reference evidence="2" key="1">
    <citation type="submission" date="2024-03" db="EMBL/GenBank/DDBJ databases">
        <title>Human intestinal bacterial collection.</title>
        <authorList>
            <person name="Pauvert C."/>
            <person name="Hitch T.C.A."/>
            <person name="Clavel T."/>
        </authorList>
    </citation>
    <scope>NUCLEOTIDE SEQUENCE [LARGE SCALE GENOMIC DNA]</scope>
    <source>
        <strain evidence="2">CLA-AA-H89B</strain>
    </source>
</reference>
<accession>A0ABV1H7V6</accession>
<keyword evidence="1" id="KW-0812">Transmembrane</keyword>
<gene>
    <name evidence="2" type="ORF">WMO37_12415</name>
</gene>
<feature type="transmembrane region" description="Helical" evidence="1">
    <location>
        <begin position="216"/>
        <end position="235"/>
    </location>
</feature>
<name>A0ABV1H7V6_9FIRM</name>
<evidence type="ECO:0008006" key="4">
    <source>
        <dbReference type="Google" id="ProtNLM"/>
    </source>
</evidence>
<protein>
    <recommendedName>
        <fullName evidence="4">ABC transporter permease</fullName>
    </recommendedName>
</protein>
<evidence type="ECO:0000313" key="2">
    <source>
        <dbReference type="EMBL" id="MEQ2555795.1"/>
    </source>
</evidence>
<feature type="transmembrane region" description="Helical" evidence="1">
    <location>
        <begin position="85"/>
        <end position="105"/>
    </location>
</feature>
<organism evidence="2 3">
    <name type="scientific">Lachnospira intestinalis</name>
    <dbReference type="NCBI Taxonomy" id="3133158"/>
    <lineage>
        <taxon>Bacteria</taxon>
        <taxon>Bacillati</taxon>
        <taxon>Bacillota</taxon>
        <taxon>Clostridia</taxon>
        <taxon>Lachnospirales</taxon>
        <taxon>Lachnospiraceae</taxon>
        <taxon>Lachnospira</taxon>
    </lineage>
</organism>
<keyword evidence="1" id="KW-0472">Membrane</keyword>
<feature type="transmembrane region" description="Helical" evidence="1">
    <location>
        <begin position="23"/>
        <end position="45"/>
    </location>
</feature>
<comment type="caution">
    <text evidence="2">The sequence shown here is derived from an EMBL/GenBank/DDBJ whole genome shotgun (WGS) entry which is preliminary data.</text>
</comment>